<organism evidence="2 3">
    <name type="scientific">Gimesia panareensis</name>
    <dbReference type="NCBI Taxonomy" id="2527978"/>
    <lineage>
        <taxon>Bacteria</taxon>
        <taxon>Pseudomonadati</taxon>
        <taxon>Planctomycetota</taxon>
        <taxon>Planctomycetia</taxon>
        <taxon>Planctomycetales</taxon>
        <taxon>Planctomycetaceae</taxon>
        <taxon>Gimesia</taxon>
    </lineage>
</organism>
<gene>
    <name evidence="2" type="ORF">Enr10x_42970</name>
</gene>
<feature type="signal peptide" evidence="1">
    <location>
        <begin position="1"/>
        <end position="29"/>
    </location>
</feature>
<protein>
    <recommendedName>
        <fullName evidence="4">Carboxypeptidase regulatory-like domain-containing protein</fullName>
    </recommendedName>
</protein>
<evidence type="ECO:0000313" key="2">
    <source>
        <dbReference type="EMBL" id="QDT28949.1"/>
    </source>
</evidence>
<feature type="chain" id="PRO_5022213820" description="Carboxypeptidase regulatory-like domain-containing protein" evidence="1">
    <location>
        <begin position="30"/>
        <end position="135"/>
    </location>
</feature>
<dbReference type="EMBL" id="CP037421">
    <property type="protein sequence ID" value="QDT28949.1"/>
    <property type="molecule type" value="Genomic_DNA"/>
</dbReference>
<evidence type="ECO:0008006" key="4">
    <source>
        <dbReference type="Google" id="ProtNLM"/>
    </source>
</evidence>
<keyword evidence="1" id="KW-0732">Signal</keyword>
<proteinExistence type="predicted"/>
<reference evidence="2 3" key="1">
    <citation type="submission" date="2019-03" db="EMBL/GenBank/DDBJ databases">
        <title>Deep-cultivation of Planctomycetes and their phenomic and genomic characterization uncovers novel biology.</title>
        <authorList>
            <person name="Wiegand S."/>
            <person name="Jogler M."/>
            <person name="Boedeker C."/>
            <person name="Pinto D."/>
            <person name="Vollmers J."/>
            <person name="Rivas-Marin E."/>
            <person name="Kohn T."/>
            <person name="Peeters S.H."/>
            <person name="Heuer A."/>
            <person name="Rast P."/>
            <person name="Oberbeckmann S."/>
            <person name="Bunk B."/>
            <person name="Jeske O."/>
            <person name="Meyerdierks A."/>
            <person name="Storesund J.E."/>
            <person name="Kallscheuer N."/>
            <person name="Luecker S."/>
            <person name="Lage O.M."/>
            <person name="Pohl T."/>
            <person name="Merkel B.J."/>
            <person name="Hornburger P."/>
            <person name="Mueller R.-W."/>
            <person name="Bruemmer F."/>
            <person name="Labrenz M."/>
            <person name="Spormann A.M."/>
            <person name="Op den Camp H."/>
            <person name="Overmann J."/>
            <person name="Amann R."/>
            <person name="Jetten M.S.M."/>
            <person name="Mascher T."/>
            <person name="Medema M.H."/>
            <person name="Devos D.P."/>
            <person name="Kaster A.-K."/>
            <person name="Ovreas L."/>
            <person name="Rohde M."/>
            <person name="Galperin M.Y."/>
            <person name="Jogler C."/>
        </authorList>
    </citation>
    <scope>NUCLEOTIDE SEQUENCE [LARGE SCALE GENOMIC DNA]</scope>
    <source>
        <strain evidence="2 3">Enr10</strain>
    </source>
</reference>
<evidence type="ECO:0000256" key="1">
    <source>
        <dbReference type="SAM" id="SignalP"/>
    </source>
</evidence>
<dbReference type="RefSeq" id="WP_145451243.1">
    <property type="nucleotide sequence ID" value="NZ_CP037421.1"/>
</dbReference>
<name>A0A517QBJ5_9PLAN</name>
<keyword evidence="3" id="KW-1185">Reference proteome</keyword>
<evidence type="ECO:0000313" key="3">
    <source>
        <dbReference type="Proteomes" id="UP000315647"/>
    </source>
</evidence>
<accession>A0A517QBJ5</accession>
<dbReference type="PROSITE" id="PS51257">
    <property type="entry name" value="PROKAR_LIPOPROTEIN"/>
    <property type="match status" value="1"/>
</dbReference>
<dbReference type="AlphaFoldDB" id="A0A517QBJ5"/>
<dbReference type="Proteomes" id="UP000315647">
    <property type="component" value="Chromosome"/>
</dbReference>
<sequence length="135" mass="14489" precursor="true">MPLIHARRYSVLIPAVLIFLSGCSGSSNTPPEVEVQGTVTFDGEPLPQGSIVFDPVDGKGGSSAGGIENGLFVFNSQFGNKKVLISASRDTGKKDQYDEPITESYIPANYNTNTELTAEVKADGENKFEFVLKSK</sequence>